<keyword evidence="3" id="KW-1185">Reference proteome</keyword>
<organism evidence="2 3">
    <name type="scientific">Phytophthora boehmeriae</name>
    <dbReference type="NCBI Taxonomy" id="109152"/>
    <lineage>
        <taxon>Eukaryota</taxon>
        <taxon>Sar</taxon>
        <taxon>Stramenopiles</taxon>
        <taxon>Oomycota</taxon>
        <taxon>Peronosporomycetes</taxon>
        <taxon>Peronosporales</taxon>
        <taxon>Peronosporaceae</taxon>
        <taxon>Phytophthora</taxon>
    </lineage>
</organism>
<dbReference type="OrthoDB" id="168431at2759"/>
<evidence type="ECO:0000256" key="1">
    <source>
        <dbReference type="SAM" id="MobiDB-lite"/>
    </source>
</evidence>
<evidence type="ECO:0000313" key="3">
    <source>
        <dbReference type="Proteomes" id="UP000693981"/>
    </source>
</evidence>
<dbReference type="Proteomes" id="UP000693981">
    <property type="component" value="Unassembled WGS sequence"/>
</dbReference>
<evidence type="ECO:0000313" key="2">
    <source>
        <dbReference type="EMBL" id="KAG7398141.1"/>
    </source>
</evidence>
<feature type="region of interest" description="Disordered" evidence="1">
    <location>
        <begin position="132"/>
        <end position="151"/>
    </location>
</feature>
<dbReference type="AlphaFoldDB" id="A0A8T1WY33"/>
<reference evidence="2" key="1">
    <citation type="submission" date="2021-02" db="EMBL/GenBank/DDBJ databases">
        <authorList>
            <person name="Palmer J.M."/>
        </authorList>
    </citation>
    <scope>NUCLEOTIDE SEQUENCE</scope>
    <source>
        <strain evidence="2">SCRP23</strain>
    </source>
</reference>
<protein>
    <submittedName>
        <fullName evidence="2">Uncharacterized protein</fullName>
    </submittedName>
</protein>
<comment type="caution">
    <text evidence="2">The sequence shown here is derived from an EMBL/GenBank/DDBJ whole genome shotgun (WGS) entry which is preliminary data.</text>
</comment>
<dbReference type="EMBL" id="JAGDFL010000089">
    <property type="protein sequence ID" value="KAG7398141.1"/>
    <property type="molecule type" value="Genomic_DNA"/>
</dbReference>
<accession>A0A8T1WY33</accession>
<name>A0A8T1WY33_9STRA</name>
<proteinExistence type="predicted"/>
<sequence>MQSNGLDASYALLSDVSARNRALQARLQSSLPLLWRDNALVLTNAAPRRRRATGISSSIAFQSQDSGEVDSMLMALEETTQASRRYRRRVEWEVARRIARVDRELQQYSPEQRFWNKQKIVKTPPFTKYRQRGHTVGRTNAKNRARSRTGL</sequence>
<gene>
    <name evidence="2" type="ORF">PHYBOEH_011550</name>
</gene>